<dbReference type="InterPro" id="IPR007219">
    <property type="entry name" value="XnlR_reg_dom"/>
</dbReference>
<dbReference type="SMART" id="SM00066">
    <property type="entry name" value="GAL4"/>
    <property type="match status" value="1"/>
</dbReference>
<dbReference type="SUPFAM" id="SSF57701">
    <property type="entry name" value="Zn2/Cys6 DNA-binding domain"/>
    <property type="match status" value="1"/>
</dbReference>
<evidence type="ECO:0000259" key="4">
    <source>
        <dbReference type="PROSITE" id="PS50048"/>
    </source>
</evidence>
<dbReference type="PROSITE" id="PS50048">
    <property type="entry name" value="ZN2_CY6_FUNGAL_2"/>
    <property type="match status" value="1"/>
</dbReference>
<dbReference type="Pfam" id="PF00172">
    <property type="entry name" value="Zn_clus"/>
    <property type="match status" value="1"/>
</dbReference>
<dbReference type="PANTHER" id="PTHR47655:SF2">
    <property type="entry name" value="QUINIC ACID UTILIZATION ACTIVATOR"/>
    <property type="match status" value="1"/>
</dbReference>
<dbReference type="Pfam" id="PF04082">
    <property type="entry name" value="Fungal_trans"/>
    <property type="match status" value="1"/>
</dbReference>
<proteinExistence type="predicted"/>
<dbReference type="EMBL" id="JABEYC010000154">
    <property type="protein sequence ID" value="KAF4981679.1"/>
    <property type="molecule type" value="Genomic_DNA"/>
</dbReference>
<feature type="region of interest" description="Disordered" evidence="3">
    <location>
        <begin position="1"/>
        <end position="24"/>
    </location>
</feature>
<feature type="region of interest" description="Disordered" evidence="3">
    <location>
        <begin position="133"/>
        <end position="174"/>
    </location>
</feature>
<dbReference type="PROSITE" id="PS00463">
    <property type="entry name" value="ZN2_CY6_FUNGAL_1"/>
    <property type="match status" value="1"/>
</dbReference>
<name>A0A8H4UQJ2_9HYPO</name>
<evidence type="ECO:0000256" key="1">
    <source>
        <dbReference type="ARBA" id="ARBA00022723"/>
    </source>
</evidence>
<dbReference type="CDD" id="cd12148">
    <property type="entry name" value="fungal_TF_MHR"/>
    <property type="match status" value="1"/>
</dbReference>
<evidence type="ECO:0000256" key="2">
    <source>
        <dbReference type="ARBA" id="ARBA00023242"/>
    </source>
</evidence>
<reference evidence="5" key="2">
    <citation type="submission" date="2020-05" db="EMBL/GenBank/DDBJ databases">
        <authorList>
            <person name="Kim H.-S."/>
            <person name="Proctor R.H."/>
            <person name="Brown D.W."/>
        </authorList>
    </citation>
    <scope>NUCLEOTIDE SEQUENCE</scope>
    <source>
        <strain evidence="5">NRRL 22465</strain>
    </source>
</reference>
<feature type="region of interest" description="Disordered" evidence="3">
    <location>
        <begin position="578"/>
        <end position="626"/>
    </location>
</feature>
<dbReference type="GO" id="GO:0006351">
    <property type="term" value="P:DNA-templated transcription"/>
    <property type="evidence" value="ECO:0007669"/>
    <property type="project" value="InterPro"/>
</dbReference>
<evidence type="ECO:0000256" key="3">
    <source>
        <dbReference type="SAM" id="MobiDB-lite"/>
    </source>
</evidence>
<protein>
    <recommendedName>
        <fullName evidence="4">Zn(2)-C6 fungal-type domain-containing protein</fullName>
    </recommendedName>
</protein>
<feature type="compositionally biased region" description="Basic and acidic residues" evidence="3">
    <location>
        <begin position="133"/>
        <end position="145"/>
    </location>
</feature>
<reference evidence="5" key="1">
    <citation type="journal article" date="2020" name="BMC Genomics">
        <title>Correction to: Identification and distribution of gene clusters required for synthesis of sphingolipid metabolism inhibitors in diverse species of the filamentous fungus Fusarium.</title>
        <authorList>
            <person name="Kim H.S."/>
            <person name="Lohmar J.M."/>
            <person name="Busman M."/>
            <person name="Brown D.W."/>
            <person name="Naumann T.A."/>
            <person name="Divon H.H."/>
            <person name="Lysoe E."/>
            <person name="Uhlig S."/>
            <person name="Proctor R.H."/>
        </authorList>
    </citation>
    <scope>NUCLEOTIDE SEQUENCE</scope>
    <source>
        <strain evidence="5">NRRL 22465</strain>
    </source>
</reference>
<dbReference type="InterPro" id="IPR052783">
    <property type="entry name" value="Metabolic/Drug-Res_Regulator"/>
</dbReference>
<accession>A0A8H4UQJ2</accession>
<dbReference type="InterPro" id="IPR036864">
    <property type="entry name" value="Zn2-C6_fun-type_DNA-bd_sf"/>
</dbReference>
<dbReference type="PANTHER" id="PTHR47655">
    <property type="entry name" value="QUINIC ACID UTILIZATION ACTIVATOR"/>
    <property type="match status" value="1"/>
</dbReference>
<dbReference type="Proteomes" id="UP000635477">
    <property type="component" value="Unassembled WGS sequence"/>
</dbReference>
<comment type="caution">
    <text evidence="5">The sequence shown here is derived from an EMBL/GenBank/DDBJ whole genome shotgun (WGS) entry which is preliminary data.</text>
</comment>
<dbReference type="Gene3D" id="4.10.240.10">
    <property type="entry name" value="Zn(2)-C6 fungal-type DNA-binding domain"/>
    <property type="match status" value="1"/>
</dbReference>
<feature type="compositionally biased region" description="Basic and acidic residues" evidence="3">
    <location>
        <begin position="1"/>
        <end position="11"/>
    </location>
</feature>
<gene>
    <name evidence="5" type="ORF">FZEAL_2566</name>
</gene>
<keyword evidence="1" id="KW-0479">Metal-binding</keyword>
<dbReference type="AlphaFoldDB" id="A0A8H4UQJ2"/>
<sequence>MPPRKRERDADTSSAPPSTAPAKRQRVSLACDSCRTAREKCDGGRPHCGTCTAQNRPCSYTPASRKRGVQTGYLRTVELSLAWLFEQVPGCEGALHDLLTQNNGADGTRILATKDKAGHRLYRRWNKSRVHKDIGRMLSDEKTPRNDTSADESETEESISPTTANIETKSSPGYPLQGVNLSQTDISVLSYNLPALAQSQTPTKLTLPPHWKRLVDIYFSYVHCWFPIVEREIITSTALVYPPDGLFLESTRSAALHAQLWAVFAISSFQDAASSEPSQDNGFSSGEIYSIARRLIPSEDETIEAPHICSLLLQSLVLLGQKKNMSAWVLIGRASRLALHSQAMASHMFPAKQGGDSSLNHSEIRILAASFILDSLASLCLGQSQATSGMRFGLPSVSVTELPGADENWISMAGFGQPTEGRDEPIPNDASPLPSFQQLFAFCRLWGASMDARLYDSPTSKKITPEDLVKSLDARFSFCNSLIFGGSTPTVPSAYLLHGMFLAVILDLVPVYRPSLFSNLVELVESCLEIFGPGGTPPIMITLMEIVQRHAHGSRMQGHDRTKWNAALDALTGVWNPSTSGLDGSKEHQDTMSRVDPSRRPIDRPPFLDDISTVSHPTDQRLPITSGELDDDLSRMQQQHQKEQHYMLSYEQQRYPGNSDISPETSQSLYAATPTLTFHSPTFNVQTVPILQNPSIPSQLVDYDAILEEVGSIDCADSIDVDPQFMANLGFAPGCDLGELFQGDFRT</sequence>
<feature type="domain" description="Zn(2)-C6 fungal-type" evidence="4">
    <location>
        <begin position="30"/>
        <end position="60"/>
    </location>
</feature>
<dbReference type="GO" id="GO:0008270">
    <property type="term" value="F:zinc ion binding"/>
    <property type="evidence" value="ECO:0007669"/>
    <property type="project" value="InterPro"/>
</dbReference>
<organism evidence="5 6">
    <name type="scientific">Fusarium zealandicum</name>
    <dbReference type="NCBI Taxonomy" id="1053134"/>
    <lineage>
        <taxon>Eukaryota</taxon>
        <taxon>Fungi</taxon>
        <taxon>Dikarya</taxon>
        <taxon>Ascomycota</taxon>
        <taxon>Pezizomycotina</taxon>
        <taxon>Sordariomycetes</taxon>
        <taxon>Hypocreomycetidae</taxon>
        <taxon>Hypocreales</taxon>
        <taxon>Nectriaceae</taxon>
        <taxon>Fusarium</taxon>
        <taxon>Fusarium staphyleae species complex</taxon>
    </lineage>
</organism>
<evidence type="ECO:0000313" key="5">
    <source>
        <dbReference type="EMBL" id="KAF4981679.1"/>
    </source>
</evidence>
<evidence type="ECO:0000313" key="6">
    <source>
        <dbReference type="Proteomes" id="UP000635477"/>
    </source>
</evidence>
<dbReference type="GO" id="GO:0003677">
    <property type="term" value="F:DNA binding"/>
    <property type="evidence" value="ECO:0007669"/>
    <property type="project" value="InterPro"/>
</dbReference>
<dbReference type="GO" id="GO:0000981">
    <property type="term" value="F:DNA-binding transcription factor activity, RNA polymerase II-specific"/>
    <property type="evidence" value="ECO:0007669"/>
    <property type="project" value="InterPro"/>
</dbReference>
<keyword evidence="6" id="KW-1185">Reference proteome</keyword>
<dbReference type="OrthoDB" id="3364175at2759"/>
<dbReference type="InterPro" id="IPR001138">
    <property type="entry name" value="Zn2Cys6_DnaBD"/>
</dbReference>
<keyword evidence="2" id="KW-0539">Nucleus</keyword>
<feature type="compositionally biased region" description="Basic and acidic residues" evidence="3">
    <location>
        <begin position="584"/>
        <end position="607"/>
    </location>
</feature>
<dbReference type="CDD" id="cd00067">
    <property type="entry name" value="GAL4"/>
    <property type="match status" value="1"/>
</dbReference>
<dbReference type="GO" id="GO:0045944">
    <property type="term" value="P:positive regulation of transcription by RNA polymerase II"/>
    <property type="evidence" value="ECO:0007669"/>
    <property type="project" value="TreeGrafter"/>
</dbReference>